<organism evidence="2 3">
    <name type="scientific">Mucuna pruriens</name>
    <name type="common">Velvet bean</name>
    <name type="synonym">Dolichos pruriens</name>
    <dbReference type="NCBI Taxonomy" id="157652"/>
    <lineage>
        <taxon>Eukaryota</taxon>
        <taxon>Viridiplantae</taxon>
        <taxon>Streptophyta</taxon>
        <taxon>Embryophyta</taxon>
        <taxon>Tracheophyta</taxon>
        <taxon>Spermatophyta</taxon>
        <taxon>Magnoliopsida</taxon>
        <taxon>eudicotyledons</taxon>
        <taxon>Gunneridae</taxon>
        <taxon>Pentapetalae</taxon>
        <taxon>rosids</taxon>
        <taxon>fabids</taxon>
        <taxon>Fabales</taxon>
        <taxon>Fabaceae</taxon>
        <taxon>Papilionoideae</taxon>
        <taxon>50 kb inversion clade</taxon>
        <taxon>NPAAA clade</taxon>
        <taxon>indigoferoid/millettioid clade</taxon>
        <taxon>Phaseoleae</taxon>
        <taxon>Mucuna</taxon>
    </lineage>
</organism>
<dbReference type="OrthoDB" id="1425436at2759"/>
<reference evidence="2" key="1">
    <citation type="submission" date="2018-05" db="EMBL/GenBank/DDBJ databases">
        <title>Draft genome of Mucuna pruriens seed.</title>
        <authorList>
            <person name="Nnadi N.E."/>
            <person name="Vos R."/>
            <person name="Hasami M.H."/>
            <person name="Devisetty U.K."/>
            <person name="Aguiy J.C."/>
        </authorList>
    </citation>
    <scope>NUCLEOTIDE SEQUENCE [LARGE SCALE GENOMIC DNA]</scope>
    <source>
        <strain evidence="2">JCA_2017</strain>
    </source>
</reference>
<evidence type="ECO:0000313" key="3">
    <source>
        <dbReference type="Proteomes" id="UP000257109"/>
    </source>
</evidence>
<proteinExistence type="predicted"/>
<gene>
    <name evidence="2" type="ORF">CR513_01170</name>
</gene>
<comment type="caution">
    <text evidence="2">The sequence shown here is derived from an EMBL/GenBank/DDBJ whole genome shotgun (WGS) entry which is preliminary data.</text>
</comment>
<dbReference type="InterPro" id="IPR005162">
    <property type="entry name" value="Retrotrans_gag_dom"/>
</dbReference>
<dbReference type="AlphaFoldDB" id="A0A371IFR2"/>
<sequence length="95" mass="10800">MHWLTTLPPRSIKTFGDLTTSFASQFAVNTTKRLEVADLFDIKQNKTETLKSYLPALTTSRLRACQFSDSLALRKPQSMEGIKARAEKHIEVEED</sequence>
<dbReference type="EMBL" id="QJKJ01000187">
    <property type="protein sequence ID" value="RDY13848.1"/>
    <property type="molecule type" value="Genomic_DNA"/>
</dbReference>
<evidence type="ECO:0000259" key="1">
    <source>
        <dbReference type="Pfam" id="PF03732"/>
    </source>
</evidence>
<dbReference type="Proteomes" id="UP000257109">
    <property type="component" value="Unassembled WGS sequence"/>
</dbReference>
<feature type="domain" description="Retrotransposon gag" evidence="1">
    <location>
        <begin position="2"/>
        <end position="65"/>
    </location>
</feature>
<name>A0A371IFR2_MUCPR</name>
<dbReference type="Pfam" id="PF03732">
    <property type="entry name" value="Retrotrans_gag"/>
    <property type="match status" value="1"/>
</dbReference>
<feature type="non-terminal residue" evidence="2">
    <location>
        <position position="1"/>
    </location>
</feature>
<evidence type="ECO:0000313" key="2">
    <source>
        <dbReference type="EMBL" id="RDY13848.1"/>
    </source>
</evidence>
<keyword evidence="3" id="KW-1185">Reference proteome</keyword>
<accession>A0A371IFR2</accession>
<protein>
    <recommendedName>
        <fullName evidence="1">Retrotransposon gag domain-containing protein</fullName>
    </recommendedName>
</protein>